<dbReference type="RefSeq" id="WP_004626182.1">
    <property type="nucleotide sequence ID" value="NZ_AORV01000036.1"/>
</dbReference>
<keyword evidence="2" id="KW-1185">Reference proteome</keyword>
<dbReference type="PATRIC" id="fig|1195236.3.peg.2938"/>
<dbReference type="InterPro" id="IPR036782">
    <property type="entry name" value="NE0471-like_N"/>
</dbReference>
<dbReference type="EMBL" id="AORV01000036">
    <property type="protein sequence ID" value="EMS71465.1"/>
    <property type="molecule type" value="Genomic_DNA"/>
</dbReference>
<dbReference type="AlphaFoldDB" id="S0FI04"/>
<protein>
    <recommendedName>
        <fullName evidence="3">DUF2442 domain-containing protein</fullName>
    </recommendedName>
</protein>
<name>S0FI04_RUMCE</name>
<proteinExistence type="predicted"/>
<comment type="caution">
    <text evidence="1">The sequence shown here is derived from an EMBL/GenBank/DDBJ whole genome shotgun (WGS) entry which is preliminary data.</text>
</comment>
<evidence type="ECO:0000313" key="1">
    <source>
        <dbReference type="EMBL" id="EMS71465.1"/>
    </source>
</evidence>
<sequence length="105" mass="11629">MELWSEQTAMAKSKILRVEAFDGDSFGITLESGHAILLELGERIHEPAFAALIESGDFCKPYTDGKQLYWPGGVSLILKEILDMLLSRGNARQSQDHYKQGGMNG</sequence>
<organism evidence="1 2">
    <name type="scientific">Ruminiclostridium cellobioparum subsp. termitidis CT1112</name>
    <dbReference type="NCBI Taxonomy" id="1195236"/>
    <lineage>
        <taxon>Bacteria</taxon>
        <taxon>Bacillati</taxon>
        <taxon>Bacillota</taxon>
        <taxon>Clostridia</taxon>
        <taxon>Eubacteriales</taxon>
        <taxon>Oscillospiraceae</taxon>
        <taxon>Ruminiclostridium</taxon>
    </lineage>
</organism>
<reference evidence="1 2" key="1">
    <citation type="journal article" date="2013" name="Genome Announc.">
        <title>Draft Genome Sequence of the Cellulolytic, Mesophilic, Anaerobic Bacterium Clostridium termitidis Strain CT1112 (DSM 5398).</title>
        <authorList>
            <person name="Lal S."/>
            <person name="Ramachandran U."/>
            <person name="Zhang X."/>
            <person name="Munir R."/>
            <person name="Sparling R."/>
            <person name="Levin D.B."/>
        </authorList>
    </citation>
    <scope>NUCLEOTIDE SEQUENCE [LARGE SCALE GENOMIC DNA]</scope>
    <source>
        <strain evidence="1 2">CT1112</strain>
    </source>
</reference>
<dbReference type="Proteomes" id="UP000014155">
    <property type="component" value="Unassembled WGS sequence"/>
</dbReference>
<evidence type="ECO:0000313" key="2">
    <source>
        <dbReference type="Proteomes" id="UP000014155"/>
    </source>
</evidence>
<dbReference type="SUPFAM" id="SSF143880">
    <property type="entry name" value="NE0471 N-terminal domain-like"/>
    <property type="match status" value="1"/>
</dbReference>
<gene>
    <name evidence="1" type="ORF">CTER_2617</name>
</gene>
<dbReference type="STRING" id="1195236.CTER_2617"/>
<evidence type="ECO:0008006" key="3">
    <source>
        <dbReference type="Google" id="ProtNLM"/>
    </source>
</evidence>
<accession>S0FI04</accession>